<comment type="caution">
    <text evidence="2">The sequence shown here is derived from an EMBL/GenBank/DDBJ whole genome shotgun (WGS) entry which is preliminary data.</text>
</comment>
<accession>A0A9X0D3N7</accession>
<keyword evidence="1" id="KW-0472">Membrane</keyword>
<sequence length="105" mass="12110">MRSSGHKQELKMSIQCVNTSYLNNKSLFIYNVVLYLSFYGERMVWVKADKSIDVLYGFLVFFYKIMLNDKCLLTFNAAKPHRIEVIPASSSGIIPFFQLYTACSC</sequence>
<feature type="transmembrane region" description="Helical" evidence="1">
    <location>
        <begin position="51"/>
        <end position="67"/>
    </location>
</feature>
<evidence type="ECO:0000256" key="1">
    <source>
        <dbReference type="SAM" id="Phobius"/>
    </source>
</evidence>
<evidence type="ECO:0000313" key="3">
    <source>
        <dbReference type="Proteomes" id="UP001163046"/>
    </source>
</evidence>
<dbReference type="AlphaFoldDB" id="A0A9X0D3N7"/>
<gene>
    <name evidence="2" type="ORF">OS493_013741</name>
</gene>
<protein>
    <submittedName>
        <fullName evidence="2">Uncharacterized protein</fullName>
    </submittedName>
</protein>
<organism evidence="2 3">
    <name type="scientific">Desmophyllum pertusum</name>
    <dbReference type="NCBI Taxonomy" id="174260"/>
    <lineage>
        <taxon>Eukaryota</taxon>
        <taxon>Metazoa</taxon>
        <taxon>Cnidaria</taxon>
        <taxon>Anthozoa</taxon>
        <taxon>Hexacorallia</taxon>
        <taxon>Scleractinia</taxon>
        <taxon>Caryophylliina</taxon>
        <taxon>Caryophylliidae</taxon>
        <taxon>Desmophyllum</taxon>
    </lineage>
</organism>
<proteinExistence type="predicted"/>
<keyword evidence="1" id="KW-0812">Transmembrane</keyword>
<keyword evidence="1" id="KW-1133">Transmembrane helix</keyword>
<name>A0A9X0D3N7_9CNID</name>
<feature type="transmembrane region" description="Helical" evidence="1">
    <location>
        <begin position="21"/>
        <end position="39"/>
    </location>
</feature>
<keyword evidence="3" id="KW-1185">Reference proteome</keyword>
<dbReference type="EMBL" id="MU825879">
    <property type="protein sequence ID" value="KAJ7385710.1"/>
    <property type="molecule type" value="Genomic_DNA"/>
</dbReference>
<reference evidence="2" key="1">
    <citation type="submission" date="2023-01" db="EMBL/GenBank/DDBJ databases">
        <title>Genome assembly of the deep-sea coral Lophelia pertusa.</title>
        <authorList>
            <person name="Herrera S."/>
            <person name="Cordes E."/>
        </authorList>
    </citation>
    <scope>NUCLEOTIDE SEQUENCE</scope>
    <source>
        <strain evidence="2">USNM1676648</strain>
        <tissue evidence="2">Polyp</tissue>
    </source>
</reference>
<dbReference type="Proteomes" id="UP001163046">
    <property type="component" value="Unassembled WGS sequence"/>
</dbReference>
<evidence type="ECO:0000313" key="2">
    <source>
        <dbReference type="EMBL" id="KAJ7385710.1"/>
    </source>
</evidence>